<protein>
    <submittedName>
        <fullName evidence="3">CSON008136 protein</fullName>
    </submittedName>
</protein>
<gene>
    <name evidence="3" type="primary">CSON008136</name>
</gene>
<dbReference type="GO" id="GO:0009653">
    <property type="term" value="P:anatomical structure morphogenesis"/>
    <property type="evidence" value="ECO:0007669"/>
    <property type="project" value="TreeGrafter"/>
</dbReference>
<feature type="region of interest" description="Disordered" evidence="1">
    <location>
        <begin position="179"/>
        <end position="246"/>
    </location>
</feature>
<dbReference type="PANTHER" id="PTHR47327:SF1">
    <property type="entry name" value="RE15579P"/>
    <property type="match status" value="1"/>
</dbReference>
<dbReference type="VEuPathDB" id="VectorBase:CSON008136"/>
<dbReference type="EMBL" id="UFQT01003072">
    <property type="protein sequence ID" value="SSX34508.1"/>
    <property type="molecule type" value="Genomic_DNA"/>
</dbReference>
<evidence type="ECO:0000313" key="3">
    <source>
        <dbReference type="EMBL" id="SSX34508.1"/>
    </source>
</evidence>
<dbReference type="InterPro" id="IPR001507">
    <property type="entry name" value="ZP_dom"/>
</dbReference>
<sequence>MVCTYETQPNMIPNTFDAFYVDVRTEAGCKEKCDASPIKCRSYTFGLVANIPMCFLTHTVSSETLDAQEAMCILSNVNTTELKNCYDFETVCTADGVQVTFHASREFDGIVFPPNSPFCQQPIDNSNTFTFTASYTDPNCNVMSDGNGQFSLELQLQHYKAQLSEPDFIIKAECEYQGPLTEEPDTEGPSPGDLVTETPVTEEPDESTREPQVTPAQPTTETAPEPTTEAITEPTTESTTPLTCPEPVTQEPQIIIQEASCPAPVQCPECKQQGPPRLGITVLHRNVTELKEDPKIGDPVALAFFTSDINSPFGPRITDVAAVNVNDDSIFQMIDKRGCPAKPFIAGKIYKKQDGLYMSDFEAFTFNQLDTIRYRASVEWCWGECKPPICDDDETELNNQNDVYLDSLQTNRLV</sequence>
<proteinExistence type="predicted"/>
<dbReference type="PANTHER" id="PTHR47327">
    <property type="entry name" value="FI18240P1-RELATED"/>
    <property type="match status" value="1"/>
</dbReference>
<name>A0A336N795_CULSO</name>
<organism evidence="3">
    <name type="scientific">Culicoides sonorensis</name>
    <name type="common">Biting midge</name>
    <dbReference type="NCBI Taxonomy" id="179676"/>
    <lineage>
        <taxon>Eukaryota</taxon>
        <taxon>Metazoa</taxon>
        <taxon>Ecdysozoa</taxon>
        <taxon>Arthropoda</taxon>
        <taxon>Hexapoda</taxon>
        <taxon>Insecta</taxon>
        <taxon>Pterygota</taxon>
        <taxon>Neoptera</taxon>
        <taxon>Endopterygota</taxon>
        <taxon>Diptera</taxon>
        <taxon>Nematocera</taxon>
        <taxon>Chironomoidea</taxon>
        <taxon>Ceratopogonidae</taxon>
        <taxon>Ceratopogoninae</taxon>
        <taxon>Culicoides</taxon>
        <taxon>Monoculicoides</taxon>
    </lineage>
</organism>
<feature type="domain" description="ZP" evidence="2">
    <location>
        <begin position="91"/>
        <end position="397"/>
    </location>
</feature>
<evidence type="ECO:0000256" key="1">
    <source>
        <dbReference type="SAM" id="MobiDB-lite"/>
    </source>
</evidence>
<evidence type="ECO:0000259" key="2">
    <source>
        <dbReference type="PROSITE" id="PS51034"/>
    </source>
</evidence>
<reference evidence="3" key="1">
    <citation type="submission" date="2018-07" db="EMBL/GenBank/DDBJ databases">
        <authorList>
            <person name="Quirk P.G."/>
            <person name="Krulwich T.A."/>
        </authorList>
    </citation>
    <scope>NUCLEOTIDE SEQUENCE</scope>
</reference>
<dbReference type="PROSITE" id="PS51034">
    <property type="entry name" value="ZP_2"/>
    <property type="match status" value="1"/>
</dbReference>
<accession>A0A336N795</accession>
<dbReference type="InterPro" id="IPR052774">
    <property type="entry name" value="Celegans_DevNeuronal_Protein"/>
</dbReference>
<dbReference type="AlphaFoldDB" id="A0A336N795"/>
<feature type="compositionally biased region" description="Low complexity" evidence="1">
    <location>
        <begin position="210"/>
        <end position="246"/>
    </location>
</feature>